<evidence type="ECO:0000313" key="3">
    <source>
        <dbReference type="Proteomes" id="UP000002282"/>
    </source>
</evidence>
<feature type="region of interest" description="Disordered" evidence="1">
    <location>
        <begin position="1"/>
        <end position="34"/>
    </location>
</feature>
<dbReference type="EMBL" id="CM000157">
    <property type="protein sequence ID" value="EDW87198.1"/>
    <property type="molecule type" value="Genomic_DNA"/>
</dbReference>
<accession>B4P2Z1</accession>
<dbReference type="OrthoDB" id="8014496at2759"/>
<dbReference type="eggNOG" id="ENOG502QQ4F">
    <property type="taxonomic scope" value="Eukaryota"/>
</dbReference>
<reference evidence="2 3" key="2">
    <citation type="journal article" date="2007" name="PLoS Biol.">
        <title>Principles of genome evolution in the Drosophila melanogaster species group.</title>
        <authorList>
            <person name="Ranz J.M."/>
            <person name="Maurin D."/>
            <person name="Chan Y.S."/>
            <person name="von Grotthuss M."/>
            <person name="Hillier L.W."/>
            <person name="Roote J."/>
            <person name="Ashburner M."/>
            <person name="Bergman C.M."/>
        </authorList>
    </citation>
    <scope>NUCLEOTIDE SEQUENCE [LARGE SCALE GENOMIC DNA]</scope>
    <source>
        <strain evidence="3">Tai18E2 / Tucson 14021-0261.01</strain>
    </source>
</reference>
<dbReference type="PANTHER" id="PTHR23053:SF0">
    <property type="entry name" value="HYDROCEPHALUS-INDUCING PROTEIN HOMOLOG"/>
    <property type="match status" value="1"/>
</dbReference>
<dbReference type="Gene3D" id="2.60.40.10">
    <property type="entry name" value="Immunoglobulins"/>
    <property type="match status" value="1"/>
</dbReference>
<dbReference type="OMA" id="MDWNAIP"/>
<evidence type="ECO:0008006" key="4">
    <source>
        <dbReference type="Google" id="ProtNLM"/>
    </source>
</evidence>
<protein>
    <recommendedName>
        <fullName evidence="4">MSP domain-containing protein</fullName>
    </recommendedName>
</protein>
<dbReference type="Proteomes" id="UP000002282">
    <property type="component" value="Chromosome 2L"/>
</dbReference>
<dbReference type="PANTHER" id="PTHR23053">
    <property type="entry name" value="DLEC1 DELETED IN LUNG AND ESOPHAGEAL CANCER 1"/>
    <property type="match status" value="1"/>
</dbReference>
<evidence type="ECO:0000256" key="1">
    <source>
        <dbReference type="SAM" id="MobiDB-lite"/>
    </source>
</evidence>
<dbReference type="GO" id="GO:0005930">
    <property type="term" value="C:axoneme"/>
    <property type="evidence" value="ECO:0007669"/>
    <property type="project" value="TreeGrafter"/>
</dbReference>
<dbReference type="PhylomeDB" id="B4P2Z1"/>
<reference evidence="2 3" key="1">
    <citation type="journal article" date="2007" name="Nature">
        <title>Evolution of genes and genomes on the Drosophila phylogeny.</title>
        <authorList>
            <consortium name="Drosophila 12 Genomes Consortium"/>
            <person name="Clark A.G."/>
            <person name="Eisen M.B."/>
            <person name="Smith D.R."/>
            <person name="Bergman C.M."/>
            <person name="Oliver B."/>
            <person name="Markow T.A."/>
            <person name="Kaufman T.C."/>
            <person name="Kellis M."/>
            <person name="Gelbart W."/>
            <person name="Iyer V.N."/>
            <person name="Pollard D.A."/>
            <person name="Sackton T.B."/>
            <person name="Larracuente A.M."/>
            <person name="Singh N.D."/>
            <person name="Abad J.P."/>
            <person name="Abt D.N."/>
            <person name="Adryan B."/>
            <person name="Aguade M."/>
            <person name="Akashi H."/>
            <person name="Anderson W.W."/>
            <person name="Aquadro C.F."/>
            <person name="Ardell D.H."/>
            <person name="Arguello R."/>
            <person name="Artieri C.G."/>
            <person name="Barbash D.A."/>
            <person name="Barker D."/>
            <person name="Barsanti P."/>
            <person name="Batterham P."/>
            <person name="Batzoglou S."/>
            <person name="Begun D."/>
            <person name="Bhutkar A."/>
            <person name="Blanco E."/>
            <person name="Bosak S.A."/>
            <person name="Bradley R.K."/>
            <person name="Brand A.D."/>
            <person name="Brent M.R."/>
            <person name="Brooks A.N."/>
            <person name="Brown R.H."/>
            <person name="Butlin R.K."/>
            <person name="Caggese C."/>
            <person name="Calvi B.R."/>
            <person name="Bernardo de Carvalho A."/>
            <person name="Caspi A."/>
            <person name="Castrezana S."/>
            <person name="Celniker S.E."/>
            <person name="Chang J.L."/>
            <person name="Chapple C."/>
            <person name="Chatterji S."/>
            <person name="Chinwalla A."/>
            <person name="Civetta A."/>
            <person name="Clifton S.W."/>
            <person name="Comeron J.M."/>
            <person name="Costello J.C."/>
            <person name="Coyne J.A."/>
            <person name="Daub J."/>
            <person name="David R.G."/>
            <person name="Delcher A.L."/>
            <person name="Delehaunty K."/>
            <person name="Do C.B."/>
            <person name="Ebling H."/>
            <person name="Edwards K."/>
            <person name="Eickbush T."/>
            <person name="Evans J.D."/>
            <person name="Filipski A."/>
            <person name="Findeiss S."/>
            <person name="Freyhult E."/>
            <person name="Fulton L."/>
            <person name="Fulton R."/>
            <person name="Garcia A.C."/>
            <person name="Gardiner A."/>
            <person name="Garfield D.A."/>
            <person name="Garvin B.E."/>
            <person name="Gibson G."/>
            <person name="Gilbert D."/>
            <person name="Gnerre S."/>
            <person name="Godfrey J."/>
            <person name="Good R."/>
            <person name="Gotea V."/>
            <person name="Gravely B."/>
            <person name="Greenberg A.J."/>
            <person name="Griffiths-Jones S."/>
            <person name="Gross S."/>
            <person name="Guigo R."/>
            <person name="Gustafson E.A."/>
            <person name="Haerty W."/>
            <person name="Hahn M.W."/>
            <person name="Halligan D.L."/>
            <person name="Halpern A.L."/>
            <person name="Halter G.M."/>
            <person name="Han M.V."/>
            <person name="Heger A."/>
            <person name="Hillier L."/>
            <person name="Hinrichs A.S."/>
            <person name="Holmes I."/>
            <person name="Hoskins R.A."/>
            <person name="Hubisz M.J."/>
            <person name="Hultmark D."/>
            <person name="Huntley M.A."/>
            <person name="Jaffe D.B."/>
            <person name="Jagadeeshan S."/>
            <person name="Jeck W.R."/>
            <person name="Johnson J."/>
            <person name="Jones C.D."/>
            <person name="Jordan W.C."/>
            <person name="Karpen G.H."/>
            <person name="Kataoka E."/>
            <person name="Keightley P.D."/>
            <person name="Kheradpour P."/>
            <person name="Kirkness E.F."/>
            <person name="Koerich L.B."/>
            <person name="Kristiansen K."/>
            <person name="Kudrna D."/>
            <person name="Kulathinal R.J."/>
            <person name="Kumar S."/>
            <person name="Kwok R."/>
            <person name="Lander E."/>
            <person name="Langley C.H."/>
            <person name="Lapoint R."/>
            <person name="Lazzaro B.P."/>
            <person name="Lee S.J."/>
            <person name="Levesque L."/>
            <person name="Li R."/>
            <person name="Lin C.F."/>
            <person name="Lin M.F."/>
            <person name="Lindblad-Toh K."/>
            <person name="Llopart A."/>
            <person name="Long M."/>
            <person name="Low L."/>
            <person name="Lozovsky E."/>
            <person name="Lu J."/>
            <person name="Luo M."/>
            <person name="Machado C.A."/>
            <person name="Makalowski W."/>
            <person name="Marzo M."/>
            <person name="Matsuda M."/>
            <person name="Matzkin L."/>
            <person name="McAllister B."/>
            <person name="McBride C.S."/>
            <person name="McKernan B."/>
            <person name="McKernan K."/>
            <person name="Mendez-Lago M."/>
            <person name="Minx P."/>
            <person name="Mollenhauer M.U."/>
            <person name="Montooth K."/>
            <person name="Mount S.M."/>
            <person name="Mu X."/>
            <person name="Myers E."/>
            <person name="Negre B."/>
            <person name="Newfeld S."/>
            <person name="Nielsen R."/>
            <person name="Noor M.A."/>
            <person name="O'Grady P."/>
            <person name="Pachter L."/>
            <person name="Papaceit M."/>
            <person name="Parisi M.J."/>
            <person name="Parisi M."/>
            <person name="Parts L."/>
            <person name="Pedersen J.S."/>
            <person name="Pesole G."/>
            <person name="Phillippy A.M."/>
            <person name="Ponting C.P."/>
            <person name="Pop M."/>
            <person name="Porcelli D."/>
            <person name="Powell J.R."/>
            <person name="Prohaska S."/>
            <person name="Pruitt K."/>
            <person name="Puig M."/>
            <person name="Quesneville H."/>
            <person name="Ram K.R."/>
            <person name="Rand D."/>
            <person name="Rasmussen M.D."/>
            <person name="Reed L.K."/>
            <person name="Reenan R."/>
            <person name="Reily A."/>
            <person name="Remington K.A."/>
            <person name="Rieger T.T."/>
            <person name="Ritchie M.G."/>
            <person name="Robin C."/>
            <person name="Rogers Y.H."/>
            <person name="Rohde C."/>
            <person name="Rozas J."/>
            <person name="Rubenfield M.J."/>
            <person name="Ruiz A."/>
            <person name="Russo S."/>
            <person name="Salzberg S.L."/>
            <person name="Sanchez-Gracia A."/>
            <person name="Saranga D.J."/>
            <person name="Sato H."/>
            <person name="Schaeffer S.W."/>
            <person name="Schatz M.C."/>
            <person name="Schlenke T."/>
            <person name="Schwartz R."/>
            <person name="Segarra C."/>
            <person name="Singh R.S."/>
            <person name="Sirot L."/>
            <person name="Sirota M."/>
            <person name="Sisneros N.B."/>
            <person name="Smith C.D."/>
            <person name="Smith T.F."/>
            <person name="Spieth J."/>
            <person name="Stage D.E."/>
            <person name="Stark A."/>
            <person name="Stephan W."/>
            <person name="Strausberg R.L."/>
            <person name="Strempel S."/>
            <person name="Sturgill D."/>
            <person name="Sutton G."/>
            <person name="Sutton G.G."/>
            <person name="Tao W."/>
            <person name="Teichmann S."/>
            <person name="Tobari Y.N."/>
            <person name="Tomimura Y."/>
            <person name="Tsolas J.M."/>
            <person name="Valente V.L."/>
            <person name="Venter E."/>
            <person name="Venter J.C."/>
            <person name="Vicario S."/>
            <person name="Vieira F.G."/>
            <person name="Vilella A.J."/>
            <person name="Villasante A."/>
            <person name="Walenz B."/>
            <person name="Wang J."/>
            <person name="Wasserman M."/>
            <person name="Watts T."/>
            <person name="Wilson D."/>
            <person name="Wilson R.K."/>
            <person name="Wing R.A."/>
            <person name="Wolfner M.F."/>
            <person name="Wong A."/>
            <person name="Wong G.K."/>
            <person name="Wu C.I."/>
            <person name="Wu G."/>
            <person name="Yamamoto D."/>
            <person name="Yang H.P."/>
            <person name="Yang S.P."/>
            <person name="Yorke J.A."/>
            <person name="Yoshida K."/>
            <person name="Zdobnov E."/>
            <person name="Zhang P."/>
            <person name="Zhang Y."/>
            <person name="Zimin A.V."/>
            <person name="Baldwin J."/>
            <person name="Abdouelleil A."/>
            <person name="Abdulkadir J."/>
            <person name="Abebe A."/>
            <person name="Abera B."/>
            <person name="Abreu J."/>
            <person name="Acer S.C."/>
            <person name="Aftuck L."/>
            <person name="Alexander A."/>
            <person name="An P."/>
            <person name="Anderson E."/>
            <person name="Anderson S."/>
            <person name="Arachi H."/>
            <person name="Azer M."/>
            <person name="Bachantsang P."/>
            <person name="Barry A."/>
            <person name="Bayul T."/>
            <person name="Berlin A."/>
            <person name="Bessette D."/>
            <person name="Bloom T."/>
            <person name="Blye J."/>
            <person name="Boguslavskiy L."/>
            <person name="Bonnet C."/>
            <person name="Boukhgalter B."/>
            <person name="Bourzgui I."/>
            <person name="Brown A."/>
            <person name="Cahill P."/>
            <person name="Channer S."/>
            <person name="Cheshatsang Y."/>
            <person name="Chuda L."/>
            <person name="Citroen M."/>
            <person name="Collymore A."/>
            <person name="Cooke P."/>
            <person name="Costello M."/>
            <person name="D'Aco K."/>
            <person name="Daza R."/>
            <person name="De Haan G."/>
            <person name="DeGray S."/>
            <person name="DeMaso C."/>
            <person name="Dhargay N."/>
            <person name="Dooley K."/>
            <person name="Dooley E."/>
            <person name="Doricent M."/>
            <person name="Dorje P."/>
            <person name="Dorjee K."/>
            <person name="Dupes A."/>
            <person name="Elong R."/>
            <person name="Falk J."/>
            <person name="Farina A."/>
            <person name="Faro S."/>
            <person name="Ferguson D."/>
            <person name="Fisher S."/>
            <person name="Foley C.D."/>
            <person name="Franke A."/>
            <person name="Friedrich D."/>
            <person name="Gadbois L."/>
            <person name="Gearin G."/>
            <person name="Gearin C.R."/>
            <person name="Giannoukos G."/>
            <person name="Goode T."/>
            <person name="Graham J."/>
            <person name="Grandbois E."/>
            <person name="Grewal S."/>
            <person name="Gyaltsen K."/>
            <person name="Hafez N."/>
            <person name="Hagos B."/>
            <person name="Hall J."/>
            <person name="Henson C."/>
            <person name="Hollinger A."/>
            <person name="Honan T."/>
            <person name="Huard M.D."/>
            <person name="Hughes L."/>
            <person name="Hurhula B."/>
            <person name="Husby M.E."/>
            <person name="Kamat A."/>
            <person name="Kanga B."/>
            <person name="Kashin S."/>
            <person name="Khazanovich D."/>
            <person name="Kisner P."/>
            <person name="Lance K."/>
            <person name="Lara M."/>
            <person name="Lee W."/>
            <person name="Lennon N."/>
            <person name="Letendre F."/>
            <person name="LeVine R."/>
            <person name="Lipovsky A."/>
            <person name="Liu X."/>
            <person name="Liu J."/>
            <person name="Liu S."/>
            <person name="Lokyitsang T."/>
            <person name="Lokyitsang Y."/>
            <person name="Lubonja R."/>
            <person name="Lui A."/>
            <person name="MacDonald P."/>
            <person name="Magnisalis V."/>
            <person name="Maru K."/>
            <person name="Matthews C."/>
            <person name="McCusker W."/>
            <person name="McDonough S."/>
            <person name="Mehta T."/>
            <person name="Meldrim J."/>
            <person name="Meneus L."/>
            <person name="Mihai O."/>
            <person name="Mihalev A."/>
            <person name="Mihova T."/>
            <person name="Mittelman R."/>
            <person name="Mlenga V."/>
            <person name="Montmayeur A."/>
            <person name="Mulrain L."/>
            <person name="Navidi A."/>
            <person name="Naylor J."/>
            <person name="Negash T."/>
            <person name="Nguyen T."/>
            <person name="Nguyen N."/>
            <person name="Nicol R."/>
            <person name="Norbu C."/>
            <person name="Norbu N."/>
            <person name="Novod N."/>
            <person name="O'Neill B."/>
            <person name="Osman S."/>
            <person name="Markiewicz E."/>
            <person name="Oyono O.L."/>
            <person name="Patti C."/>
            <person name="Phunkhang P."/>
            <person name="Pierre F."/>
            <person name="Priest M."/>
            <person name="Raghuraman S."/>
            <person name="Rege F."/>
            <person name="Reyes R."/>
            <person name="Rise C."/>
            <person name="Rogov P."/>
            <person name="Ross K."/>
            <person name="Ryan E."/>
            <person name="Settipalli S."/>
            <person name="Shea T."/>
            <person name="Sherpa N."/>
            <person name="Shi L."/>
            <person name="Shih D."/>
            <person name="Sparrow T."/>
            <person name="Spaulding J."/>
            <person name="Stalker J."/>
            <person name="Stange-Thomann N."/>
            <person name="Stavropoulos S."/>
            <person name="Stone C."/>
            <person name="Strader C."/>
            <person name="Tesfaye S."/>
            <person name="Thomson T."/>
            <person name="Thoulutsang Y."/>
            <person name="Thoulutsang D."/>
            <person name="Topham K."/>
            <person name="Topping I."/>
            <person name="Tsamla T."/>
            <person name="Vassiliev H."/>
            <person name="Vo A."/>
            <person name="Wangchuk T."/>
            <person name="Wangdi T."/>
            <person name="Weiand M."/>
            <person name="Wilkinson J."/>
            <person name="Wilson A."/>
            <person name="Yadav S."/>
            <person name="Young G."/>
            <person name="Yu Q."/>
            <person name="Zembek L."/>
            <person name="Zhong D."/>
            <person name="Zimmer A."/>
            <person name="Zwirko Z."/>
            <person name="Jaffe D.B."/>
            <person name="Alvarez P."/>
            <person name="Brockman W."/>
            <person name="Butler J."/>
            <person name="Chin C."/>
            <person name="Gnerre S."/>
            <person name="Grabherr M."/>
            <person name="Kleber M."/>
            <person name="Mauceli E."/>
            <person name="MacCallum I."/>
        </authorList>
    </citation>
    <scope>NUCLEOTIDE SEQUENCE [LARGE SCALE GENOMIC DNA]</scope>
    <source>
        <strain evidence="3">Tai18E2 / Tucson 14021-0261.01</strain>
    </source>
</reference>
<evidence type="ECO:0000313" key="2">
    <source>
        <dbReference type="EMBL" id="EDW87198.1"/>
    </source>
</evidence>
<dbReference type="InterPro" id="IPR013783">
    <property type="entry name" value="Ig-like_fold"/>
</dbReference>
<organism evidence="2 3">
    <name type="scientific">Drosophila yakuba</name>
    <name type="common">Fruit fly</name>
    <dbReference type="NCBI Taxonomy" id="7245"/>
    <lineage>
        <taxon>Eukaryota</taxon>
        <taxon>Metazoa</taxon>
        <taxon>Ecdysozoa</taxon>
        <taxon>Arthropoda</taxon>
        <taxon>Hexapoda</taxon>
        <taxon>Insecta</taxon>
        <taxon>Pterygota</taxon>
        <taxon>Neoptera</taxon>
        <taxon>Endopterygota</taxon>
        <taxon>Diptera</taxon>
        <taxon>Brachycera</taxon>
        <taxon>Muscomorpha</taxon>
        <taxon>Ephydroidea</taxon>
        <taxon>Drosophilidae</taxon>
        <taxon>Drosophila</taxon>
        <taxon>Sophophora</taxon>
    </lineage>
</organism>
<dbReference type="SMR" id="B4P2Z1"/>
<sequence>MSDSESNPTVEPARSAEGAAKTHKERHAKPPVRYSKSKRQFQCCIAREYYSEYSNMVDTLHITPRMMVHKKCFRVNSTYGLTLNIKNTGLFPRLINVTTDSPEDTSVSIPELDLHRYLDTDESLEVKIWIRATSKRDINRRRHILIECYHPNIIFQVPIIVLDKLENPSISDTITFPSCVPGNKTHYEMIIYNPTKDSVRVRYRNTNRGLQISNNNKDILPPKDYARFLLVIQPKKLNVYRGFFNIKFGVLPPKPVMFFFTPKSMGVHLSIGSVLFAMTKFSREDVRTVTVCNESTHEIFVAGKFHTEPPVVSDSLDKEDTLSNKLIDDAVSMHSVLLFDFEENTSVQNVQIDAEAAKHFDYDAPARIGAGFSADIRLIFRPNYNPENPFSDDVEPPYFQRSRVTFCFSDAQDCIESHHVILSGSIAGIELEFHPKIIDFRKIYLGEEHCSQIKVLNVEDVPAKVVYTDCSDPEVSGIRITPAEGFFLDPCTRGIFNVSYYTLLPSRFTNTLRFKVQNGAHYKILLKGTGQPVQLRTFPQLVEFGSIPIAVPQKRYMLLMNPLAVPITLQVKTTEDGEETPLVLNIRSATELLPITVRDPIRHLQRVHEDLQSQQPEEQGDFRFTSTEAEMLSMNSVMSSNSIYSSEFEEEVMEPIPQMAAHLLTSLKKQKIFEKSETDRRVIQEALVGLLNSKYFSVFTKHNNYIFMDWNAVPSDPREVYCDNEIIYLRPNTGRSITILLVPNKVGYFHRSLSVRICPVVANPAVDSSEDHPIMKTMIKSEFLCSKLWFEYNCVVPDIVWSNMVDLSSRTIYAGEDYDFEMTFANKSIIGAFLHFDVVPNDMTFRDGTWKFFIDGGSEVTARCAVTFRSLGNTRLSGMVNIVGASRPYAFHLFANVLPTEIRITPTYVHQRLQVYERSVVHFYIDNYTPTLTKLSMRLRDIEFQYLTSRGGALAATGQSMYTTLVSVFTDPDLYQNILYIDLQFDHVMMLPITFLVEGVPLYFEPDIRKGFDAGLLYTDTKEQFQESLYQHRFPVRVINKGHRAYRVLIIRLNSHGPGANVTSGCATNALTSRFDMEPKNIYLSPSCEKRLDILASSYVEGHATGDFLLQVIDQKYPQRKHIIRIRTCAEFVDCQLHWTPKQLNFNYKRCEPLKERSYVETPTLVNSCSVPLYEVTLQVTGPFRIKEFYEDNYEKEIQIGMNGLERKEIFVILNRGGLKNQYCRQIEGRIAVFALGKQQKSLPIRLAVMVPDVVILQPDLVLFDRGQAYDSVINLVNQGCMPAEFKWKRLETTEVYIGDEDDPDGIAGEILSEILRMLEYDFSCEDQPNMTKRYQECRCQFRRFEEEGDFIMELLDEVVHDMDLRHKPLLFPPKDPPVDHDDRDQSSATVVRETISDILNRLHIDSSDQWSEASSEYCFSSRFIYFYEKRGIVTDVDLECKLHLPHIRRNHEMRAVFELVLLGGRTQRFTVTLVNLPQKIKFHKDSVYMGIKPWYESFDTTLRVTNLSTYPLQLVVVEVKAPGKEQSQEKRLVDGYCKLVTSDIVQLEPLGADQIRVRGILGFSESFYHSFGAMINNSDSSYFYLRGQGVMPMLEMASPLPSTPLDPLEVEEEYRMLQKIYHYEIFRSITEVDEEPKRAEGEEECQVEEKPSISEDFSLLSLSESEMSSERKEQHDLQLFRMVHTYVMVNNNQELPHATVLRQLILAERYLKRLRSNQELYELHQQVYRSYHKMHTSPGLKQAAMVKHFTVQPIPCEQHGYVLDLGSLARNTVRRFELKLHFFGPGKLIAAARTAVRIPGLYVDFNVTDPKHSDKKFSFWAEKCTALEYFKDKYRNMMERLMDAEQDPKVKHAHSFDLDRMVQHQRDLAPRDRRLMEEYYNSLNRSVYPDHKHHFTLAKIFSGCLSNYSGVDVTIVGLFKPESRFYKKDQHVEDYIFIDLHMGPTLPILLKAVLVS</sequence>
<dbReference type="GO" id="GO:0003341">
    <property type="term" value="P:cilium movement"/>
    <property type="evidence" value="ECO:0007669"/>
    <property type="project" value="TreeGrafter"/>
</dbReference>
<dbReference type="InterPro" id="IPR033305">
    <property type="entry name" value="Hydin-like"/>
</dbReference>
<dbReference type="GO" id="GO:1904158">
    <property type="term" value="P:axonemal central apparatus assembly"/>
    <property type="evidence" value="ECO:0007669"/>
    <property type="project" value="TreeGrafter"/>
</dbReference>
<dbReference type="KEGG" id="dya:Dyak_GE15843"/>
<dbReference type="HOGENOM" id="CLU_241182_0_0_1"/>
<proteinExistence type="predicted"/>
<name>B4P2Z1_DROYA</name>
<feature type="compositionally biased region" description="Basic residues" evidence="1">
    <location>
        <begin position="21"/>
        <end position="34"/>
    </location>
</feature>
<keyword evidence="3" id="KW-1185">Reference proteome</keyword>
<gene>
    <name evidence="2" type="primary">Dyak\GE15843</name>
    <name evidence="2" type="synonym">dyak_GLEANR_1732</name>
    <name evidence="2" type="synonym">GE15843</name>
    <name evidence="2" type="ORF">Dyak_GE15843</name>
</gene>